<proteinExistence type="predicted"/>
<protein>
    <submittedName>
        <fullName evidence="3">DUF317 domain-containing protein</fullName>
    </submittedName>
</protein>
<dbReference type="RefSeq" id="WP_344514764.1">
    <property type="nucleotide sequence ID" value="NZ_BAAATU010000031.1"/>
</dbReference>
<evidence type="ECO:0000313" key="4">
    <source>
        <dbReference type="Proteomes" id="UP001596200"/>
    </source>
</evidence>
<name>A0ABW1GK14_9ACTN</name>
<evidence type="ECO:0000256" key="1">
    <source>
        <dbReference type="SAM" id="MobiDB-lite"/>
    </source>
</evidence>
<feature type="domain" description="DUF317" evidence="2">
    <location>
        <begin position="57"/>
        <end position="114"/>
    </location>
</feature>
<evidence type="ECO:0000259" key="2">
    <source>
        <dbReference type="Pfam" id="PF03771"/>
    </source>
</evidence>
<keyword evidence="4" id="KW-1185">Reference proteome</keyword>
<sequence>MIPYLLTRADDPRTRIWFETRPRHLAGGGDPRRITQTLRAAGWKSHSDPDYPHVALTSPDYQHSLLLEPGTASYSAWWRICGQNEQRRWYTEFGGNTPVEILSALTDALLRPTPETTPDVWAALTSAGWTYQHYENGNETASHPDGILSLRRWTVEPAERFYWTAEAVLPNGGGGESRLWSASLDDRMPPHLLAAFAGALASDEPVQRGMYDVPHNHLVTQEQRGPQGEELAAAHEDRLKSALTAARKTRRMPSPQTQPAAAPSRRNTAVHR</sequence>
<accession>A0ABW1GK14</accession>
<dbReference type="Pfam" id="PF03771">
    <property type="entry name" value="SPDY"/>
    <property type="match status" value="2"/>
</dbReference>
<evidence type="ECO:0000313" key="3">
    <source>
        <dbReference type="EMBL" id="MFC5914488.1"/>
    </source>
</evidence>
<feature type="region of interest" description="Disordered" evidence="1">
    <location>
        <begin position="241"/>
        <end position="272"/>
    </location>
</feature>
<dbReference type="EMBL" id="JBHSPU010000013">
    <property type="protein sequence ID" value="MFC5914488.1"/>
    <property type="molecule type" value="Genomic_DNA"/>
</dbReference>
<dbReference type="Proteomes" id="UP001596200">
    <property type="component" value="Unassembled WGS sequence"/>
</dbReference>
<organism evidence="3 4">
    <name type="scientific">Streptomyces pulveraceus</name>
    <dbReference type="NCBI Taxonomy" id="68258"/>
    <lineage>
        <taxon>Bacteria</taxon>
        <taxon>Bacillati</taxon>
        <taxon>Actinomycetota</taxon>
        <taxon>Actinomycetes</taxon>
        <taxon>Kitasatosporales</taxon>
        <taxon>Streptomycetaceae</taxon>
        <taxon>Streptomyces</taxon>
    </lineage>
</organism>
<reference evidence="4" key="1">
    <citation type="journal article" date="2019" name="Int. J. Syst. Evol. Microbiol.">
        <title>The Global Catalogue of Microorganisms (GCM) 10K type strain sequencing project: providing services to taxonomists for standard genome sequencing and annotation.</title>
        <authorList>
            <consortium name="The Broad Institute Genomics Platform"/>
            <consortium name="The Broad Institute Genome Sequencing Center for Infectious Disease"/>
            <person name="Wu L."/>
            <person name="Ma J."/>
        </authorList>
    </citation>
    <scope>NUCLEOTIDE SEQUENCE [LARGE SCALE GENOMIC DNA]</scope>
    <source>
        <strain evidence="4">JCM 4147</strain>
    </source>
</reference>
<gene>
    <name evidence="3" type="ORF">ACFP1B_13750</name>
</gene>
<dbReference type="InterPro" id="IPR005523">
    <property type="entry name" value="DUF317_SPDY"/>
</dbReference>
<comment type="caution">
    <text evidence="3">The sequence shown here is derived from an EMBL/GenBank/DDBJ whole genome shotgun (WGS) entry which is preliminary data.</text>
</comment>
<feature type="domain" description="DUF317" evidence="2">
    <location>
        <begin position="144"/>
        <end position="206"/>
    </location>
</feature>
<feature type="compositionally biased region" description="Low complexity" evidence="1">
    <location>
        <begin position="253"/>
        <end position="264"/>
    </location>
</feature>